<evidence type="ECO:0000313" key="3">
    <source>
        <dbReference type="EMBL" id="SCL83627.1"/>
    </source>
</evidence>
<accession>A0A0Y9PYS1</accession>
<proteinExistence type="predicted"/>
<organism evidence="1 6">
    <name type="scientific">Plasmodium berghei</name>
    <dbReference type="NCBI Taxonomy" id="5821"/>
    <lineage>
        <taxon>Eukaryota</taxon>
        <taxon>Sar</taxon>
        <taxon>Alveolata</taxon>
        <taxon>Apicomplexa</taxon>
        <taxon>Aconoidasida</taxon>
        <taxon>Haemosporida</taxon>
        <taxon>Plasmodiidae</taxon>
        <taxon>Plasmodium</taxon>
        <taxon>Plasmodium (Vinckeia)</taxon>
    </lineage>
</organism>
<dbReference type="Proteomes" id="UP000069549">
    <property type="component" value="Unassembled WGS sequence"/>
</dbReference>
<sequence>MIAIIQCFTNNDDLNKYVKKNKNAHDEHEINSIDINNNEHFRYRSISEYNIEDNYSFGSITIQEFAHNKKSNCFNIFKRDKKTKKSSNANGFLSKVALLVGNVPHNFPVQSPEHYQFLLNLKNRLDNHPSNLKLNE</sequence>
<evidence type="ECO:0000313" key="8">
    <source>
        <dbReference type="Proteomes" id="UP000219974"/>
    </source>
</evidence>
<evidence type="ECO:0000313" key="1">
    <source>
        <dbReference type="EMBL" id="CXH19986.1"/>
    </source>
</evidence>
<evidence type="ECO:0000313" key="5">
    <source>
        <dbReference type="EMBL" id="SCL86572.1"/>
    </source>
</evidence>
<evidence type="ECO:0000313" key="2">
    <source>
        <dbReference type="EMBL" id="SBW38331.1"/>
    </source>
</evidence>
<dbReference type="OMA" id="NEHFRYR"/>
<protein>
    <submittedName>
        <fullName evidence="1">Fam-c protein</fullName>
    </submittedName>
</protein>
<dbReference type="EMBL" id="FMIE01000224">
    <property type="protein sequence ID" value="SCL86572.1"/>
    <property type="molecule type" value="Genomic_DNA"/>
</dbReference>
<dbReference type="Proteomes" id="UP000219974">
    <property type="component" value="Unassembled WGS sequence"/>
</dbReference>
<dbReference type="NCBIfam" id="TIGR01604">
    <property type="entry name" value="PYST-C2"/>
    <property type="match status" value="1"/>
</dbReference>
<dbReference type="AlphaFoldDB" id="A0A0Y9PYS1"/>
<dbReference type="EMBL" id="FFUQ01000458">
    <property type="protein sequence ID" value="CXH19986.1"/>
    <property type="molecule type" value="Genomic_DNA"/>
</dbReference>
<evidence type="ECO:0000313" key="7">
    <source>
        <dbReference type="Proteomes" id="UP000219860"/>
    </source>
</evidence>
<dbReference type="Proteomes" id="UP000219860">
    <property type="component" value="Unassembled WGS sequence"/>
</dbReference>
<gene>
    <name evidence="1" type="ORF">PBK173_000496400</name>
    <name evidence="2" type="ORF">PBNK65E_000516700</name>
    <name evidence="5" type="ORF">PBNK65NY_000511800</name>
    <name evidence="4" type="ORF">PBSP11A_000517400</name>
    <name evidence="3" type="ORF">PBSP11RLL_000509500</name>
</gene>
<reference evidence="1 6" key="1">
    <citation type="submission" date="2016-02" db="EMBL/GenBank/DDBJ databases">
        <authorList>
            <consortium name="Pathogen Informatics"/>
        </authorList>
    </citation>
    <scope>NUCLEOTIDE SEQUENCE [LARGE SCALE GENOMIC DNA]</scope>
    <source>
        <strain evidence="1 6">K173</strain>
        <strain evidence="5">NK65 ny</strain>
        <strain evidence="2 9">NK65e</strain>
        <strain evidence="4 7">SP11 Antwerpcl1</strain>
        <strain evidence="3 8">SP11 RLL</strain>
    </source>
</reference>
<name>A0A0Y9PYS1_PLABE</name>
<dbReference type="Proteomes" id="UP000220214">
    <property type="component" value="Unassembled WGS sequence"/>
</dbReference>
<evidence type="ECO:0000313" key="9">
    <source>
        <dbReference type="Proteomes" id="UP000220214"/>
    </source>
</evidence>
<dbReference type="InterPro" id="IPR006491">
    <property type="entry name" value="PYST_C2"/>
</dbReference>
<dbReference type="OrthoDB" id="372831at2759"/>
<dbReference type="Proteomes" id="UP000516480">
    <property type="component" value="Unassembled WGS sequence"/>
</dbReference>
<evidence type="ECO:0000313" key="4">
    <source>
        <dbReference type="EMBL" id="SCL86536.1"/>
    </source>
</evidence>
<dbReference type="EMBL" id="FMII01000281">
    <property type="protein sequence ID" value="SCL86536.1"/>
    <property type="molecule type" value="Genomic_DNA"/>
</dbReference>
<dbReference type="EMBL" id="FMIH01000166">
    <property type="protein sequence ID" value="SCL83627.1"/>
    <property type="molecule type" value="Genomic_DNA"/>
</dbReference>
<dbReference type="EMBL" id="FLVA01000245">
    <property type="protein sequence ID" value="SBW38331.1"/>
    <property type="molecule type" value="Genomic_DNA"/>
</dbReference>
<evidence type="ECO:0000313" key="6">
    <source>
        <dbReference type="Proteomes" id="UP000069549"/>
    </source>
</evidence>
<dbReference type="VEuPathDB" id="PlasmoDB:PBANKA_0100061"/>